<dbReference type="PIRSF" id="PIRSF018005">
    <property type="entry name" value="UCP018005"/>
    <property type="match status" value="1"/>
</dbReference>
<comment type="caution">
    <text evidence="4">The sequence shown here is derived from an EMBL/GenBank/DDBJ whole genome shotgun (WGS) entry which is preliminary data.</text>
</comment>
<dbReference type="PANTHER" id="PTHR43397:SF1">
    <property type="entry name" value="ERGOTHIONEINE BIOSYNTHESIS PROTEIN 1"/>
    <property type="match status" value="1"/>
</dbReference>
<proteinExistence type="predicted"/>
<dbReference type="GO" id="GO:0052706">
    <property type="term" value="F:L-histidine N(alpha)-methyltransferase activity"/>
    <property type="evidence" value="ECO:0007669"/>
    <property type="project" value="UniProtKB-EC"/>
</dbReference>
<name>A0A6I4THN7_9SPHN</name>
<evidence type="ECO:0000259" key="3">
    <source>
        <dbReference type="Pfam" id="PF10017"/>
    </source>
</evidence>
<dbReference type="RefSeq" id="WP_160594582.1">
    <property type="nucleotide sequence ID" value="NZ_WTYI01000001.1"/>
</dbReference>
<keyword evidence="1 4" id="KW-0489">Methyltransferase</keyword>
<dbReference type="InterPro" id="IPR029063">
    <property type="entry name" value="SAM-dependent_MTases_sf"/>
</dbReference>
<keyword evidence="5" id="KW-1185">Reference proteome</keyword>
<dbReference type="PANTHER" id="PTHR43397">
    <property type="entry name" value="ERGOTHIONEINE BIOSYNTHESIS PROTEIN 1"/>
    <property type="match status" value="1"/>
</dbReference>
<dbReference type="InterPro" id="IPR035094">
    <property type="entry name" value="EgtD"/>
</dbReference>
<dbReference type="InterPro" id="IPR017804">
    <property type="entry name" value="MeTrfase_EgtD-like"/>
</dbReference>
<organism evidence="4 5">
    <name type="scientific">Qipengyuania aquimaris</name>
    <dbReference type="NCBI Taxonomy" id="255984"/>
    <lineage>
        <taxon>Bacteria</taxon>
        <taxon>Pseudomonadati</taxon>
        <taxon>Pseudomonadota</taxon>
        <taxon>Alphaproteobacteria</taxon>
        <taxon>Sphingomonadales</taxon>
        <taxon>Erythrobacteraceae</taxon>
        <taxon>Qipengyuania</taxon>
    </lineage>
</organism>
<reference evidence="4 5" key="1">
    <citation type="submission" date="2019-12" db="EMBL/GenBank/DDBJ databases">
        <title>Genomic-based taxomic classification of the family Erythrobacteraceae.</title>
        <authorList>
            <person name="Xu L."/>
        </authorList>
    </citation>
    <scope>NUCLEOTIDE SEQUENCE [LARGE SCALE GENOMIC DNA]</scope>
    <source>
        <strain evidence="4 5">JCM 12189</strain>
    </source>
</reference>
<evidence type="ECO:0000256" key="2">
    <source>
        <dbReference type="ARBA" id="ARBA00022679"/>
    </source>
</evidence>
<sequence>MTANQGIALVERDEDGVDKAFRSDVLAGLQQTQKAIPARWLYDDAGSQLFEDITSLEEYYPTRAETQILEARKDEFRRLIGADRAVVEFGSGSSVKTPLLLEAIAPAAYVPLDISGDFLRQSSAALAKKFPGLPVLPVEADFMKQVTLPAEVEEMRKLGFFPGSTIGNMVARTAVDLLRSMRATLGGTEGERPLLLIGMDLVKDVAVLEAAYDDARGVTAEFNLNLVRRINRELDGTIPVDDFVHRAIWNDDFSRIEMHLEAKCDMDFEVCEQRFSMAAGETIHTENSHKFSPRSANLLLLAGGWTPMARWTDDKDRFSVILAEASEHRNAP</sequence>
<dbReference type="OrthoDB" id="5289726at2"/>
<dbReference type="AlphaFoldDB" id="A0A6I4THN7"/>
<dbReference type="NCBIfam" id="TIGR03438">
    <property type="entry name" value="egtD_ergothio"/>
    <property type="match status" value="1"/>
</dbReference>
<dbReference type="Proteomes" id="UP000432727">
    <property type="component" value="Unassembled WGS sequence"/>
</dbReference>
<dbReference type="InterPro" id="IPR019257">
    <property type="entry name" value="MeTrfase_dom"/>
</dbReference>
<dbReference type="Pfam" id="PF10017">
    <property type="entry name" value="Methyltransf_33"/>
    <property type="match status" value="1"/>
</dbReference>
<evidence type="ECO:0000313" key="4">
    <source>
        <dbReference type="EMBL" id="MXO95276.1"/>
    </source>
</evidence>
<accession>A0A6I4THN7</accession>
<evidence type="ECO:0000313" key="5">
    <source>
        <dbReference type="Proteomes" id="UP000432727"/>
    </source>
</evidence>
<dbReference type="Gene3D" id="3.40.50.150">
    <property type="entry name" value="Vaccinia Virus protein VP39"/>
    <property type="match status" value="1"/>
</dbReference>
<keyword evidence="2 4" id="KW-0808">Transferase</keyword>
<dbReference type="EC" id="2.1.1.44" evidence="4"/>
<dbReference type="EMBL" id="WTYI01000001">
    <property type="protein sequence ID" value="MXO95276.1"/>
    <property type="molecule type" value="Genomic_DNA"/>
</dbReference>
<gene>
    <name evidence="4" type="primary">egtD</name>
    <name evidence="4" type="ORF">GRI34_02435</name>
</gene>
<protein>
    <submittedName>
        <fullName evidence="4">L-histidine N(Alpha)-methyltransferase</fullName>
        <ecNumber evidence="4">2.1.1.44</ecNumber>
    </submittedName>
</protein>
<evidence type="ECO:0000256" key="1">
    <source>
        <dbReference type="ARBA" id="ARBA00022603"/>
    </source>
</evidence>
<feature type="domain" description="Histidine-specific methyltransferase SAM-dependent" evidence="3">
    <location>
        <begin position="21"/>
        <end position="324"/>
    </location>
</feature>
<dbReference type="GO" id="GO:0032259">
    <property type="term" value="P:methylation"/>
    <property type="evidence" value="ECO:0007669"/>
    <property type="project" value="UniProtKB-KW"/>
</dbReference>
<dbReference type="InterPro" id="IPR051128">
    <property type="entry name" value="EgtD_Methyltrsf_superfamily"/>
</dbReference>